<feature type="compositionally biased region" description="Basic and acidic residues" evidence="3">
    <location>
        <begin position="973"/>
        <end position="1026"/>
    </location>
</feature>
<reference evidence="4" key="2">
    <citation type="journal article" date="2007" name="Science">
        <title>Draft genome sequence of the sexually transmitted pathogen Trichomonas vaginalis.</title>
        <authorList>
            <person name="Carlton J.M."/>
            <person name="Hirt R.P."/>
            <person name="Silva J.C."/>
            <person name="Delcher A.L."/>
            <person name="Schatz M."/>
            <person name="Zhao Q."/>
            <person name="Wortman J.R."/>
            <person name="Bidwell S.L."/>
            <person name="Alsmark U.C.M."/>
            <person name="Besteiro S."/>
            <person name="Sicheritz-Ponten T."/>
            <person name="Noel C.J."/>
            <person name="Dacks J.B."/>
            <person name="Foster P.G."/>
            <person name="Simillion C."/>
            <person name="Van de Peer Y."/>
            <person name="Miranda-Saavedra D."/>
            <person name="Barton G.J."/>
            <person name="Westrop G.D."/>
            <person name="Mueller S."/>
            <person name="Dessi D."/>
            <person name="Fiori P.L."/>
            <person name="Ren Q."/>
            <person name="Paulsen I."/>
            <person name="Zhang H."/>
            <person name="Bastida-Corcuera F.D."/>
            <person name="Simoes-Barbosa A."/>
            <person name="Brown M.T."/>
            <person name="Hayes R.D."/>
            <person name="Mukherjee M."/>
            <person name="Okumura C.Y."/>
            <person name="Schneider R."/>
            <person name="Smith A.J."/>
            <person name="Vanacova S."/>
            <person name="Villalvazo M."/>
            <person name="Haas B.J."/>
            <person name="Pertea M."/>
            <person name="Feldblyum T.V."/>
            <person name="Utterback T.R."/>
            <person name="Shu C.L."/>
            <person name="Osoegawa K."/>
            <person name="de Jong P.J."/>
            <person name="Hrdy I."/>
            <person name="Horvathova L."/>
            <person name="Zubacova Z."/>
            <person name="Dolezal P."/>
            <person name="Malik S.B."/>
            <person name="Logsdon J.M. Jr."/>
            <person name="Henze K."/>
            <person name="Gupta A."/>
            <person name="Wang C.C."/>
            <person name="Dunne R.L."/>
            <person name="Upcroft J.A."/>
            <person name="Upcroft P."/>
            <person name="White O."/>
            <person name="Salzberg S.L."/>
            <person name="Tang P."/>
            <person name="Chiu C.-H."/>
            <person name="Lee Y.-S."/>
            <person name="Embley T.M."/>
            <person name="Coombs G.H."/>
            <person name="Mottram J.C."/>
            <person name="Tachezy J."/>
            <person name="Fraser-Liggett C.M."/>
            <person name="Johnson P.J."/>
        </authorList>
    </citation>
    <scope>NUCLEOTIDE SEQUENCE [LARGE SCALE GENOMIC DNA]</scope>
    <source>
        <strain evidence="4">G3</strain>
    </source>
</reference>
<feature type="region of interest" description="Disordered" evidence="3">
    <location>
        <begin position="424"/>
        <end position="889"/>
    </location>
</feature>
<feature type="compositionally biased region" description="Basic and acidic residues" evidence="3">
    <location>
        <begin position="847"/>
        <end position="873"/>
    </location>
</feature>
<feature type="compositionally biased region" description="Polar residues" evidence="3">
    <location>
        <begin position="610"/>
        <end position="632"/>
    </location>
</feature>
<feature type="compositionally biased region" description="Polar residues" evidence="3">
    <location>
        <begin position="1067"/>
        <end position="1083"/>
    </location>
</feature>
<feature type="compositionally biased region" description="Acidic residues" evidence="3">
    <location>
        <begin position="876"/>
        <end position="889"/>
    </location>
</feature>
<proteinExistence type="predicted"/>
<keyword evidence="5" id="KW-1185">Reference proteome</keyword>
<feature type="coiled-coil region" evidence="2">
    <location>
        <begin position="207"/>
        <end position="256"/>
    </location>
</feature>
<dbReference type="VEuPathDB" id="TrichDB:TVAG_114540"/>
<evidence type="ECO:0000313" key="5">
    <source>
        <dbReference type="Proteomes" id="UP000001542"/>
    </source>
</evidence>
<feature type="compositionally biased region" description="Basic and acidic residues" evidence="3">
    <location>
        <begin position="1232"/>
        <end position="1241"/>
    </location>
</feature>
<feature type="compositionally biased region" description="Acidic residues" evidence="3">
    <location>
        <begin position="817"/>
        <end position="827"/>
    </location>
</feature>
<name>A2FAS3_TRIV3</name>
<reference evidence="4" key="1">
    <citation type="submission" date="2006-10" db="EMBL/GenBank/DDBJ databases">
        <authorList>
            <person name="Amadeo P."/>
            <person name="Zhao Q."/>
            <person name="Wortman J."/>
            <person name="Fraser-Liggett C."/>
            <person name="Carlton J."/>
        </authorList>
    </citation>
    <scope>NUCLEOTIDE SEQUENCE</scope>
    <source>
        <strain evidence="4">G3</strain>
    </source>
</reference>
<feature type="compositionally biased region" description="Polar residues" evidence="3">
    <location>
        <begin position="379"/>
        <end position="390"/>
    </location>
</feature>
<gene>
    <name evidence="4" type="ORF">TVAG_114540</name>
</gene>
<feature type="compositionally biased region" description="Polar residues" evidence="3">
    <location>
        <begin position="321"/>
        <end position="333"/>
    </location>
</feature>
<sequence>MWNGGYANSPYTGNDYGYQQQSSYQAPSQGPPVTNEEPLDWELIKSIDPALLKNNPDLGPLQKFISDFIVADFETCPSRLLVHPLLIRMCQITQFALLYMSDVQKQYIRKIEGLQKDYKAQNDKMKKLYLSYKKADELLKKKSQDFERCPICRKKYKNIDYLDQHFVKHHPVYNNAWLEIRSLKPQAPPQPVQPQQPQIPIQQTPEFKQLMQLYTDLKEEIRVERQNNEIEKEKLQQKLIEEREKMQNELKVQNENKVQKEIPQKKKNKQLFETLSSAVDDLSQSWIAWEENSIIAPSPQKPKQNEFLSRRPPTPIPDNIPQVSSPRSPSRIINKSRDHQNVGIPSNSEITVRKSSRVTISNKPIPANENKFKPKSDTNQHITKSDTNQNDPRRKFQNDSSDDESESVSYSVKGIFSRNSKKEIPKAYPAPTPSEFATESFESSIVKEMRKKIQQKAEEQKEKDTPKSPKKQQNQINSQKKEEQNQNLNPFNSQKKEEQLVNKKQMNTQNKDEKKPPSIIVDDRNNKGNEKKEEEKPPAIIVGDKTSTPPDNQKKDIFALTPIPDEMQQNIQNVRNLYVPNKPKFGRASRMSKPFSRNDVDDSSSSSPPKNQQQKPLNPFSETPRPTNISPKKNQEEEKQNTPTKKQENNSPSPSSPKRKQNSPVKKPQQEEITENNSSPNMKPTENNSPKKKSPEEIIPKEQNISPKKKQPEEIIPKEQNISPKKKSPEKMTKEDSKLMKKNSSSVMIPEEVPSFCTDKSDSEVLDQDDEMISFKYDLKQSPPRQPQKPPPVLNDTLVEEKKPVEIYMDGNKQQIEEEEEEEDWPFELENSNPSKPSKPIQISEPMQKEKVQPKEEEKEEIHEEKIKDKKNDTLLGDESDNSEESEVTIEELISRAKEIIDKNEEEVKEEQIQATSRSIQRTIQLKSSVFLENDEQKEEIRNLLRIEISSDVEEYDNLIGALRNEIENEFPFENKDTPNEEKVEEKKPINEEEKVQENIIEKPEKKKKGINEEEFRKPVKVKEIPKPFVPPNNFTRPPDTNYQPQKPSTSQEPPKPKEPEKPTISVPKQNSYQQQPTVSTPKQNNNQQQPTISTPKQNEAQKPPVTSSGQKETVSKPGILNMEIPKQGLDALLKNDDQKIESNVFEFETDEDTAGDDIAVSRKQVFEPVKENKEEEKQVNEDDDEYYYIYEEEAPEPETKIEKVKISEYSPPKQREIIDEDDEKPQLTKVEINDDKKTPELDLEYEYVYEEEEEPEVPPPPPQKATKKLVPTFYEEPEFEDGELTFSLTDHKKPDLNTSSSNKKKGLMSSGNWD</sequence>
<evidence type="ECO:0000256" key="2">
    <source>
        <dbReference type="SAM" id="Coils"/>
    </source>
</evidence>
<feature type="compositionally biased region" description="Acidic residues" evidence="3">
    <location>
        <begin position="1242"/>
        <end position="1257"/>
    </location>
</feature>
<feature type="compositionally biased region" description="Low complexity" evidence="3">
    <location>
        <begin position="1044"/>
        <end position="1053"/>
    </location>
</feature>
<feature type="compositionally biased region" description="Polar residues" evidence="3">
    <location>
        <begin position="675"/>
        <end position="688"/>
    </location>
</feature>
<dbReference type="PANTHER" id="PTHR21502">
    <property type="entry name" value="ZINC FINGER PROTEIN DZIP1"/>
    <property type="match status" value="1"/>
</dbReference>
<evidence type="ECO:0000313" key="4">
    <source>
        <dbReference type="EMBL" id="EAX98002.1"/>
    </source>
</evidence>
<evidence type="ECO:0000256" key="1">
    <source>
        <dbReference type="ARBA" id="ARBA00023054"/>
    </source>
</evidence>
<feature type="compositionally biased region" description="Polar residues" evidence="3">
    <location>
        <begin position="1033"/>
        <end position="1043"/>
    </location>
</feature>
<keyword evidence="1 2" id="KW-0175">Coiled coil</keyword>
<feature type="compositionally biased region" description="Basic and acidic residues" evidence="3">
    <location>
        <begin position="633"/>
        <end position="648"/>
    </location>
</feature>
<dbReference type="PANTHER" id="PTHR21502:SF3">
    <property type="entry name" value="CILIUM ASSEMBLY PROTEIN DZIP1L"/>
    <property type="match status" value="1"/>
</dbReference>
<dbReference type="Proteomes" id="UP000001542">
    <property type="component" value="Unassembled WGS sequence"/>
</dbReference>
<organism evidence="4 5">
    <name type="scientific">Trichomonas vaginalis (strain ATCC PRA-98 / G3)</name>
    <dbReference type="NCBI Taxonomy" id="412133"/>
    <lineage>
        <taxon>Eukaryota</taxon>
        <taxon>Metamonada</taxon>
        <taxon>Parabasalia</taxon>
        <taxon>Trichomonadida</taxon>
        <taxon>Trichomonadidae</taxon>
        <taxon>Trichomonas</taxon>
    </lineage>
</organism>
<feature type="compositionally biased region" description="Basic and acidic residues" evidence="3">
    <location>
        <begin position="455"/>
        <end position="467"/>
    </location>
</feature>
<feature type="region of interest" description="Disordered" evidence="3">
    <location>
        <begin position="1213"/>
        <end position="1315"/>
    </location>
</feature>
<feature type="compositionally biased region" description="Basic and acidic residues" evidence="3">
    <location>
        <begin position="510"/>
        <end position="537"/>
    </location>
</feature>
<dbReference type="RefSeq" id="XP_001310932.1">
    <property type="nucleotide sequence ID" value="XM_001310931.1"/>
</dbReference>
<dbReference type="InParanoid" id="A2FAS3"/>
<feature type="region of interest" description="Disordered" evidence="3">
    <location>
        <begin position="297"/>
        <end position="411"/>
    </location>
</feature>
<evidence type="ECO:0000256" key="3">
    <source>
        <dbReference type="SAM" id="MobiDB-lite"/>
    </source>
</evidence>
<dbReference type="OrthoDB" id="515971at2759"/>
<protein>
    <submittedName>
        <fullName evidence="4">Uncharacterized protein</fullName>
    </submittedName>
</protein>
<dbReference type="EMBL" id="DS113692">
    <property type="protein sequence ID" value="EAX98002.1"/>
    <property type="molecule type" value="Genomic_DNA"/>
</dbReference>
<accession>A2FAS3</accession>
<feature type="compositionally biased region" description="Polar residues" evidence="3">
    <location>
        <begin position="1091"/>
        <end position="1113"/>
    </location>
</feature>
<dbReference type="KEGG" id="tva:4755792"/>
<dbReference type="InterPro" id="IPR051241">
    <property type="entry name" value="DZIP_RILPL"/>
</dbReference>
<feature type="compositionally biased region" description="Pro residues" evidence="3">
    <location>
        <begin position="784"/>
        <end position="793"/>
    </location>
</feature>
<dbReference type="GO" id="GO:0005737">
    <property type="term" value="C:cytoplasm"/>
    <property type="evidence" value="ECO:0000318"/>
    <property type="project" value="GO_Central"/>
</dbReference>
<feature type="region of interest" description="Disordered" evidence="3">
    <location>
        <begin position="971"/>
        <end position="1123"/>
    </location>
</feature>
<dbReference type="SMR" id="A2FAS3"/>
<dbReference type="VEuPathDB" id="TrichDB:TVAGG3_0570820"/>
<feature type="compositionally biased region" description="Basic and acidic residues" evidence="3">
    <location>
        <begin position="727"/>
        <end position="739"/>
    </location>
</feature>